<gene>
    <name evidence="5" type="ORF">E8L99_02420</name>
</gene>
<evidence type="ECO:0000313" key="6">
    <source>
        <dbReference type="Proteomes" id="UP000298588"/>
    </source>
</evidence>
<keyword evidence="2" id="KW-0238">DNA-binding</keyword>
<organism evidence="5 6">
    <name type="scientific">Phreatobacter aquaticus</name>
    <dbReference type="NCBI Taxonomy" id="2570229"/>
    <lineage>
        <taxon>Bacteria</taxon>
        <taxon>Pseudomonadati</taxon>
        <taxon>Pseudomonadota</taxon>
        <taxon>Alphaproteobacteria</taxon>
        <taxon>Hyphomicrobiales</taxon>
        <taxon>Phreatobacteraceae</taxon>
        <taxon>Phreatobacter</taxon>
    </lineage>
</organism>
<keyword evidence="3" id="KW-0804">Transcription</keyword>
<dbReference type="SMART" id="SM00418">
    <property type="entry name" value="HTH_ARSR"/>
    <property type="match status" value="1"/>
</dbReference>
<dbReference type="CDD" id="cd00090">
    <property type="entry name" value="HTH_ARSR"/>
    <property type="match status" value="1"/>
</dbReference>
<dbReference type="PANTHER" id="PTHR43132:SF2">
    <property type="entry name" value="ARSENICAL RESISTANCE OPERON REPRESSOR ARSR-RELATED"/>
    <property type="match status" value="1"/>
</dbReference>
<reference evidence="5 6" key="1">
    <citation type="submission" date="2019-04" db="EMBL/GenBank/DDBJ databases">
        <title>Phreatobacter aquaticus sp. nov.</title>
        <authorList>
            <person name="Choi A."/>
            <person name="Baek K."/>
        </authorList>
    </citation>
    <scope>NUCLEOTIDE SEQUENCE [LARGE SCALE GENOMIC DNA]</scope>
    <source>
        <strain evidence="5 6">NMCR1094</strain>
    </source>
</reference>
<evidence type="ECO:0000259" key="4">
    <source>
        <dbReference type="PROSITE" id="PS50987"/>
    </source>
</evidence>
<dbReference type="GO" id="GO:0003700">
    <property type="term" value="F:DNA-binding transcription factor activity"/>
    <property type="evidence" value="ECO:0007669"/>
    <property type="project" value="InterPro"/>
</dbReference>
<dbReference type="AlphaFoldDB" id="A0A4D7QC43"/>
<dbReference type="Gene3D" id="1.10.10.10">
    <property type="entry name" value="Winged helix-like DNA-binding domain superfamily/Winged helix DNA-binding domain"/>
    <property type="match status" value="1"/>
</dbReference>
<dbReference type="OrthoDB" id="9804742at2"/>
<dbReference type="InterPro" id="IPR001845">
    <property type="entry name" value="HTH_ArsR_DNA-bd_dom"/>
</dbReference>
<dbReference type="NCBIfam" id="NF033788">
    <property type="entry name" value="HTH_metalloreg"/>
    <property type="match status" value="1"/>
</dbReference>
<dbReference type="RefSeq" id="WP_137098052.1">
    <property type="nucleotide sequence ID" value="NZ_CP039865.1"/>
</dbReference>
<dbReference type="EMBL" id="CP039865">
    <property type="protein sequence ID" value="QCK84718.1"/>
    <property type="molecule type" value="Genomic_DNA"/>
</dbReference>
<evidence type="ECO:0000256" key="1">
    <source>
        <dbReference type="ARBA" id="ARBA00023015"/>
    </source>
</evidence>
<dbReference type="GO" id="GO:0003677">
    <property type="term" value="F:DNA binding"/>
    <property type="evidence" value="ECO:0007669"/>
    <property type="project" value="UniProtKB-KW"/>
</dbReference>
<dbReference type="PRINTS" id="PR00778">
    <property type="entry name" value="HTHARSR"/>
</dbReference>
<proteinExistence type="predicted"/>
<name>A0A4D7QC43_9HYPH</name>
<dbReference type="Proteomes" id="UP000298588">
    <property type="component" value="Chromosome"/>
</dbReference>
<protein>
    <submittedName>
        <fullName evidence="5">Helix-turn-helix transcriptional regulator</fullName>
    </submittedName>
</protein>
<dbReference type="Pfam" id="PF12840">
    <property type="entry name" value="HTH_20"/>
    <property type="match status" value="1"/>
</dbReference>
<keyword evidence="6" id="KW-1185">Reference proteome</keyword>
<dbReference type="InterPro" id="IPR036388">
    <property type="entry name" value="WH-like_DNA-bd_sf"/>
</dbReference>
<dbReference type="SUPFAM" id="SSF46785">
    <property type="entry name" value="Winged helix' DNA-binding domain"/>
    <property type="match status" value="1"/>
</dbReference>
<dbReference type="InterPro" id="IPR051011">
    <property type="entry name" value="Metal_resp_trans_reg"/>
</dbReference>
<evidence type="ECO:0000256" key="2">
    <source>
        <dbReference type="ARBA" id="ARBA00023125"/>
    </source>
</evidence>
<dbReference type="InterPro" id="IPR036390">
    <property type="entry name" value="WH_DNA-bd_sf"/>
</dbReference>
<dbReference type="KEGG" id="paqt:E8L99_02420"/>
<accession>A0A4D7QC43</accession>
<evidence type="ECO:0000313" key="5">
    <source>
        <dbReference type="EMBL" id="QCK84718.1"/>
    </source>
</evidence>
<dbReference type="PROSITE" id="PS50987">
    <property type="entry name" value="HTH_ARSR_2"/>
    <property type="match status" value="1"/>
</dbReference>
<evidence type="ECO:0000256" key="3">
    <source>
        <dbReference type="ARBA" id="ARBA00023163"/>
    </source>
</evidence>
<feature type="domain" description="HTH arsR-type" evidence="4">
    <location>
        <begin position="1"/>
        <end position="95"/>
    </location>
</feature>
<keyword evidence="1" id="KW-0805">Transcription regulation</keyword>
<dbReference type="PANTHER" id="PTHR43132">
    <property type="entry name" value="ARSENICAL RESISTANCE OPERON REPRESSOR ARSR-RELATED"/>
    <property type="match status" value="1"/>
</dbReference>
<sequence>MEKSEAIKVLAALAQPTRLDAFRHLVAAEPNGIAAGDLARLAGVPQNTLSAHLAILVQAGLARSQRHSRSIVYHAEIDTLRAVTVYLFRDCCQGRADLCMPLINELSPCCAVTEPSS</sequence>
<dbReference type="InterPro" id="IPR011991">
    <property type="entry name" value="ArsR-like_HTH"/>
</dbReference>